<feature type="domain" description="ABC transporter" evidence="1">
    <location>
        <begin position="2"/>
        <end position="141"/>
    </location>
</feature>
<reference evidence="2 3" key="1">
    <citation type="submission" date="2020-04" db="EMBL/GenBank/DDBJ databases">
        <title>Perkinsus olseni comparative genomics.</title>
        <authorList>
            <person name="Bogema D.R."/>
        </authorList>
    </citation>
    <scope>NUCLEOTIDE SEQUENCE [LARGE SCALE GENOMIC DNA]</scope>
    <source>
        <strain evidence="2">ATCC PRA-205</strain>
    </source>
</reference>
<accession>A0A7J6S8X2</accession>
<name>A0A7J6S8X2_PEROL</name>
<protein>
    <recommendedName>
        <fullName evidence="1">ABC transporter domain-containing protein</fullName>
    </recommendedName>
</protein>
<organism evidence="2 3">
    <name type="scientific">Perkinsus olseni</name>
    <name type="common">Perkinsus atlanticus</name>
    <dbReference type="NCBI Taxonomy" id="32597"/>
    <lineage>
        <taxon>Eukaryota</taxon>
        <taxon>Sar</taxon>
        <taxon>Alveolata</taxon>
        <taxon>Perkinsozoa</taxon>
        <taxon>Perkinsea</taxon>
        <taxon>Perkinsida</taxon>
        <taxon>Perkinsidae</taxon>
        <taxon>Perkinsus</taxon>
    </lineage>
</organism>
<dbReference type="GO" id="GO:0016887">
    <property type="term" value="F:ATP hydrolysis activity"/>
    <property type="evidence" value="ECO:0007669"/>
    <property type="project" value="InterPro"/>
</dbReference>
<dbReference type="EMBL" id="JABANM010016467">
    <property type="protein sequence ID" value="KAF4729368.1"/>
    <property type="molecule type" value="Genomic_DNA"/>
</dbReference>
<proteinExistence type="predicted"/>
<dbReference type="InterPro" id="IPR039421">
    <property type="entry name" value="Type_1_exporter"/>
</dbReference>
<sequence length="141" mass="14882">ILKGLNLEIPAGQTVALVGPSGGGKSTVFALLQRFYDPDAGRIYLESADLNAVNVSWWRSQCGVVSQEPVLFDLSLGDNVTYGVSKDVSTEGLLEVADKAGMADFAGVKVRWDAPLGPRGGLLSGGQKQRVAIARALIRNP</sequence>
<evidence type="ECO:0000313" key="3">
    <source>
        <dbReference type="Proteomes" id="UP000574390"/>
    </source>
</evidence>
<dbReference type="AlphaFoldDB" id="A0A7J6S8X2"/>
<dbReference type="Pfam" id="PF00005">
    <property type="entry name" value="ABC_tran"/>
    <property type="match status" value="1"/>
</dbReference>
<comment type="caution">
    <text evidence="2">The sequence shown here is derived from an EMBL/GenBank/DDBJ whole genome shotgun (WGS) entry which is preliminary data.</text>
</comment>
<feature type="non-terminal residue" evidence="2">
    <location>
        <position position="141"/>
    </location>
</feature>
<dbReference type="Gene3D" id="3.40.50.300">
    <property type="entry name" value="P-loop containing nucleotide triphosphate hydrolases"/>
    <property type="match status" value="1"/>
</dbReference>
<evidence type="ECO:0000259" key="1">
    <source>
        <dbReference type="Pfam" id="PF00005"/>
    </source>
</evidence>
<dbReference type="SUPFAM" id="SSF52540">
    <property type="entry name" value="P-loop containing nucleoside triphosphate hydrolases"/>
    <property type="match status" value="1"/>
</dbReference>
<dbReference type="Proteomes" id="UP000574390">
    <property type="component" value="Unassembled WGS sequence"/>
</dbReference>
<gene>
    <name evidence="2" type="ORF">FOZ62_018070</name>
</gene>
<dbReference type="GO" id="GO:0016020">
    <property type="term" value="C:membrane"/>
    <property type="evidence" value="ECO:0007669"/>
    <property type="project" value="TreeGrafter"/>
</dbReference>
<evidence type="ECO:0000313" key="2">
    <source>
        <dbReference type="EMBL" id="KAF4729368.1"/>
    </source>
</evidence>
<dbReference type="GO" id="GO:0042626">
    <property type="term" value="F:ATPase-coupled transmembrane transporter activity"/>
    <property type="evidence" value="ECO:0007669"/>
    <property type="project" value="TreeGrafter"/>
</dbReference>
<dbReference type="PANTHER" id="PTHR24221">
    <property type="entry name" value="ATP-BINDING CASSETTE SUB-FAMILY B"/>
    <property type="match status" value="1"/>
</dbReference>
<dbReference type="InterPro" id="IPR027417">
    <property type="entry name" value="P-loop_NTPase"/>
</dbReference>
<dbReference type="PANTHER" id="PTHR24221:SF503">
    <property type="entry name" value="MITOCHONDRIAL POTASSIUM CHANNEL ATP-BINDING SUBUNIT"/>
    <property type="match status" value="1"/>
</dbReference>
<dbReference type="InterPro" id="IPR003439">
    <property type="entry name" value="ABC_transporter-like_ATP-bd"/>
</dbReference>
<feature type="non-terminal residue" evidence="2">
    <location>
        <position position="1"/>
    </location>
</feature>
<dbReference type="GO" id="GO:0005524">
    <property type="term" value="F:ATP binding"/>
    <property type="evidence" value="ECO:0007669"/>
    <property type="project" value="InterPro"/>
</dbReference>